<accession>A0AAV7PT55</accession>
<protein>
    <submittedName>
        <fullName evidence="1">Uncharacterized protein</fullName>
    </submittedName>
</protein>
<evidence type="ECO:0000313" key="1">
    <source>
        <dbReference type="EMBL" id="KAJ1130442.1"/>
    </source>
</evidence>
<organism evidence="1 2">
    <name type="scientific">Pleurodeles waltl</name>
    <name type="common">Iberian ribbed newt</name>
    <dbReference type="NCBI Taxonomy" id="8319"/>
    <lineage>
        <taxon>Eukaryota</taxon>
        <taxon>Metazoa</taxon>
        <taxon>Chordata</taxon>
        <taxon>Craniata</taxon>
        <taxon>Vertebrata</taxon>
        <taxon>Euteleostomi</taxon>
        <taxon>Amphibia</taxon>
        <taxon>Batrachia</taxon>
        <taxon>Caudata</taxon>
        <taxon>Salamandroidea</taxon>
        <taxon>Salamandridae</taxon>
        <taxon>Pleurodelinae</taxon>
        <taxon>Pleurodeles</taxon>
    </lineage>
</organism>
<dbReference type="EMBL" id="JANPWB010000011">
    <property type="protein sequence ID" value="KAJ1130442.1"/>
    <property type="molecule type" value="Genomic_DNA"/>
</dbReference>
<reference evidence="1" key="1">
    <citation type="journal article" date="2022" name="bioRxiv">
        <title>Sequencing and chromosome-scale assembly of the giantPleurodeles waltlgenome.</title>
        <authorList>
            <person name="Brown T."/>
            <person name="Elewa A."/>
            <person name="Iarovenko S."/>
            <person name="Subramanian E."/>
            <person name="Araus A.J."/>
            <person name="Petzold A."/>
            <person name="Susuki M."/>
            <person name="Suzuki K.-i.T."/>
            <person name="Hayashi T."/>
            <person name="Toyoda A."/>
            <person name="Oliveira C."/>
            <person name="Osipova E."/>
            <person name="Leigh N.D."/>
            <person name="Simon A."/>
            <person name="Yun M.H."/>
        </authorList>
    </citation>
    <scope>NUCLEOTIDE SEQUENCE</scope>
    <source>
        <strain evidence="1">20211129_DDA</strain>
        <tissue evidence="1">Liver</tissue>
    </source>
</reference>
<sequence>MNNGYVSASGVYKGVVMAAAGADYKATIFRLDSLALPQRFSHCRHFTRGRATSKLAVLAARDERRQLHTMSCSLKNTDTGSHIADISRAVARLQNQLPWLHAMSNGGFTR</sequence>
<comment type="caution">
    <text evidence="1">The sequence shown here is derived from an EMBL/GenBank/DDBJ whole genome shotgun (WGS) entry which is preliminary data.</text>
</comment>
<gene>
    <name evidence="1" type="ORF">NDU88_008795</name>
</gene>
<dbReference type="AlphaFoldDB" id="A0AAV7PT55"/>
<proteinExistence type="predicted"/>
<dbReference type="Proteomes" id="UP001066276">
    <property type="component" value="Chromosome 7"/>
</dbReference>
<name>A0AAV7PT55_PLEWA</name>
<evidence type="ECO:0000313" key="2">
    <source>
        <dbReference type="Proteomes" id="UP001066276"/>
    </source>
</evidence>
<keyword evidence="2" id="KW-1185">Reference proteome</keyword>